<proteinExistence type="predicted"/>
<organism evidence="2 3">
    <name type="scientific">Allocoleopsis franciscana PCC 7113</name>
    <dbReference type="NCBI Taxonomy" id="1173027"/>
    <lineage>
        <taxon>Bacteria</taxon>
        <taxon>Bacillati</taxon>
        <taxon>Cyanobacteriota</taxon>
        <taxon>Cyanophyceae</taxon>
        <taxon>Coleofasciculales</taxon>
        <taxon>Coleofasciculaceae</taxon>
        <taxon>Allocoleopsis</taxon>
        <taxon>Allocoleopsis franciscana</taxon>
    </lineage>
</organism>
<accession>K9WKB5</accession>
<gene>
    <name evidence="2" type="ORF">Mic7113_4952</name>
</gene>
<dbReference type="Proteomes" id="UP000010471">
    <property type="component" value="Chromosome"/>
</dbReference>
<evidence type="ECO:0000313" key="3">
    <source>
        <dbReference type="Proteomes" id="UP000010471"/>
    </source>
</evidence>
<keyword evidence="1" id="KW-0732">Signal</keyword>
<feature type="signal peptide" evidence="1">
    <location>
        <begin position="1"/>
        <end position="25"/>
    </location>
</feature>
<evidence type="ECO:0000256" key="1">
    <source>
        <dbReference type="SAM" id="SignalP"/>
    </source>
</evidence>
<evidence type="ECO:0008006" key="4">
    <source>
        <dbReference type="Google" id="ProtNLM"/>
    </source>
</evidence>
<dbReference type="Pfam" id="PF10387">
    <property type="entry name" value="DUF2442"/>
    <property type="match status" value="1"/>
</dbReference>
<evidence type="ECO:0000313" key="2">
    <source>
        <dbReference type="EMBL" id="AFZ20613.1"/>
    </source>
</evidence>
<dbReference type="HOGENOM" id="CLU_144125_2_0_3"/>
<dbReference type="STRING" id="1173027.Mic7113_4952"/>
<dbReference type="KEGG" id="mic:Mic7113_4952"/>
<dbReference type="eggNOG" id="ENOG5032S4D">
    <property type="taxonomic scope" value="Bacteria"/>
</dbReference>
<keyword evidence="3" id="KW-1185">Reference proteome</keyword>
<protein>
    <recommendedName>
        <fullName evidence="4">DUF2442 domain-containing protein</fullName>
    </recommendedName>
</protein>
<dbReference type="AlphaFoldDB" id="K9WKB5"/>
<sequence>MALLSASILTIACPFMFMFSKIAKAREAATIANAVEPRAESAYYDQSSDSEALLRSADRIIINLKSGATFSFPPELAQGLAGASPEDLAEVEVTPSGDGLHWEKLDADFSVPALLAGVFGTAAWMAQIKMKAS</sequence>
<reference evidence="2 3" key="1">
    <citation type="submission" date="2012-06" db="EMBL/GenBank/DDBJ databases">
        <title>Finished chromosome of genome of Microcoleus sp. PCC 7113.</title>
        <authorList>
            <consortium name="US DOE Joint Genome Institute"/>
            <person name="Gugger M."/>
            <person name="Coursin T."/>
            <person name="Rippka R."/>
            <person name="Tandeau De Marsac N."/>
            <person name="Huntemann M."/>
            <person name="Wei C.-L."/>
            <person name="Han J."/>
            <person name="Detter J.C."/>
            <person name="Han C."/>
            <person name="Tapia R."/>
            <person name="Chen A."/>
            <person name="Kyrpides N."/>
            <person name="Mavromatis K."/>
            <person name="Markowitz V."/>
            <person name="Szeto E."/>
            <person name="Ivanova N."/>
            <person name="Pagani I."/>
            <person name="Pati A."/>
            <person name="Goodwin L."/>
            <person name="Nordberg H.P."/>
            <person name="Cantor M.N."/>
            <person name="Hua S.X."/>
            <person name="Woyke T."/>
            <person name="Kerfeld C.A."/>
        </authorList>
    </citation>
    <scope>NUCLEOTIDE SEQUENCE [LARGE SCALE GENOMIC DNA]</scope>
    <source>
        <strain evidence="2 3">PCC 7113</strain>
    </source>
</reference>
<dbReference type="Gene3D" id="3.30.2020.40">
    <property type="entry name" value="Uncharacterised protein PF10387, DUF2442"/>
    <property type="match status" value="1"/>
</dbReference>
<dbReference type="EMBL" id="CP003630">
    <property type="protein sequence ID" value="AFZ20613.1"/>
    <property type="molecule type" value="Genomic_DNA"/>
</dbReference>
<name>K9WKB5_9CYAN</name>
<dbReference type="InterPro" id="IPR018841">
    <property type="entry name" value="DUF2442"/>
</dbReference>
<dbReference type="PATRIC" id="fig|1173027.3.peg.5487"/>
<dbReference type="RefSeq" id="WP_015184748.1">
    <property type="nucleotide sequence ID" value="NC_019738.1"/>
</dbReference>
<feature type="chain" id="PRO_5003937341" description="DUF2442 domain-containing protein" evidence="1">
    <location>
        <begin position="26"/>
        <end position="133"/>
    </location>
</feature>